<gene>
    <name evidence="1" type="ORF">GTK09_25850</name>
</gene>
<organism evidence="1 2">
    <name type="scientific">Jiella pacifica</name>
    <dbReference type="NCBI Taxonomy" id="2696469"/>
    <lineage>
        <taxon>Bacteria</taxon>
        <taxon>Pseudomonadati</taxon>
        <taxon>Pseudomonadota</taxon>
        <taxon>Alphaproteobacteria</taxon>
        <taxon>Hyphomicrobiales</taxon>
        <taxon>Aurantimonadaceae</taxon>
        <taxon>Jiella</taxon>
    </lineage>
</organism>
<proteinExistence type="predicted"/>
<dbReference type="RefSeq" id="WP_163466288.1">
    <property type="nucleotide sequence ID" value="NZ_JAAAMG010000040.1"/>
</dbReference>
<sequence length="155" mass="18184">MKIQNENIRKYAMHTRDFYVNLGLRERDARILGIFLEDYAPQENRKSVTLDEARNMFACSIFNGRPAAILSKKTQISETVDFFVFIAETTRAVQNNPAFDVEREFHSRYVGDRETMSKMMAARIEELPVYLRTQECKETYRTKNYVLLIGENILP</sequence>
<dbReference type="Proteomes" id="UP000469011">
    <property type="component" value="Unassembled WGS sequence"/>
</dbReference>
<accession>A0A6N9T8T5</accession>
<dbReference type="EMBL" id="JAAAMG010000040">
    <property type="protein sequence ID" value="NDW07833.1"/>
    <property type="molecule type" value="Genomic_DNA"/>
</dbReference>
<reference evidence="1 2" key="1">
    <citation type="submission" date="2020-01" db="EMBL/GenBank/DDBJ databases">
        <title>Jiella pacifica sp. nov.</title>
        <authorList>
            <person name="Xue Z."/>
            <person name="Zhu S."/>
            <person name="Chen J."/>
            <person name="Yang J."/>
        </authorList>
    </citation>
    <scope>NUCLEOTIDE SEQUENCE [LARGE SCALE GENOMIC DNA]</scope>
    <source>
        <strain evidence="1 2">40Bstr34</strain>
    </source>
</reference>
<protein>
    <submittedName>
        <fullName evidence="1">Uncharacterized protein</fullName>
    </submittedName>
</protein>
<comment type="caution">
    <text evidence="1">The sequence shown here is derived from an EMBL/GenBank/DDBJ whole genome shotgun (WGS) entry which is preliminary data.</text>
</comment>
<name>A0A6N9T8T5_9HYPH</name>
<keyword evidence="2" id="KW-1185">Reference proteome</keyword>
<dbReference type="AlphaFoldDB" id="A0A6N9T8T5"/>
<evidence type="ECO:0000313" key="1">
    <source>
        <dbReference type="EMBL" id="NDW07833.1"/>
    </source>
</evidence>
<evidence type="ECO:0000313" key="2">
    <source>
        <dbReference type="Proteomes" id="UP000469011"/>
    </source>
</evidence>